<dbReference type="InterPro" id="IPR022496">
    <property type="entry name" value="T6A_TsaB"/>
</dbReference>
<proteinExistence type="predicted"/>
<sequence length="228" mass="24545">MATILQLETATQVCSAALAVNGETIALKELAAQNIHAGSLTLFIQDVMATAGLTYAELDAIAVSKGPGSYTGLRIGVSTAKGLCFALDKPLIGVETLRMMAQGFLKTADSYTGLVCPMIDARRMEVFTGLYDHNLNEVLPVEAKIIDETSYQEQLIKQQITFIGDGAMKCSDSIVSPNAAFSALNFNSAANMSLLAYHAFTAGNFEDVAYFEPYYLKDFVVTQAKKKV</sequence>
<dbReference type="KEGG" id="pcm:AY601_2569"/>
<dbReference type="Proteomes" id="UP000071561">
    <property type="component" value="Chromosome"/>
</dbReference>
<feature type="domain" description="Gcp-like" evidence="1">
    <location>
        <begin position="32"/>
        <end position="192"/>
    </location>
</feature>
<dbReference type="CDD" id="cd24032">
    <property type="entry name" value="ASKHA_NBD_TsaB"/>
    <property type="match status" value="1"/>
</dbReference>
<dbReference type="OrthoDB" id="9784166at2"/>
<keyword evidence="3" id="KW-1185">Reference proteome</keyword>
<protein>
    <submittedName>
        <fullName evidence="2">Peptidase M22</fullName>
    </submittedName>
</protein>
<dbReference type="InterPro" id="IPR043129">
    <property type="entry name" value="ATPase_NBD"/>
</dbReference>
<dbReference type="RefSeq" id="WP_068401586.1">
    <property type="nucleotide sequence ID" value="NZ_CP014504.1"/>
</dbReference>
<dbReference type="GO" id="GO:0005829">
    <property type="term" value="C:cytosol"/>
    <property type="evidence" value="ECO:0007669"/>
    <property type="project" value="TreeGrafter"/>
</dbReference>
<dbReference type="InterPro" id="IPR000905">
    <property type="entry name" value="Gcp-like_dom"/>
</dbReference>
<organism evidence="2 3">
    <name type="scientific">Pedobacter cryoconitis</name>
    <dbReference type="NCBI Taxonomy" id="188932"/>
    <lineage>
        <taxon>Bacteria</taxon>
        <taxon>Pseudomonadati</taxon>
        <taxon>Bacteroidota</taxon>
        <taxon>Sphingobacteriia</taxon>
        <taxon>Sphingobacteriales</taxon>
        <taxon>Sphingobacteriaceae</taxon>
        <taxon>Pedobacter</taxon>
    </lineage>
</organism>
<evidence type="ECO:0000313" key="2">
    <source>
        <dbReference type="EMBL" id="AMP99458.1"/>
    </source>
</evidence>
<dbReference type="AlphaFoldDB" id="A0A127VEV3"/>
<dbReference type="NCBIfam" id="TIGR03725">
    <property type="entry name" value="T6A_YeaZ"/>
    <property type="match status" value="1"/>
</dbReference>
<dbReference type="SUPFAM" id="SSF53067">
    <property type="entry name" value="Actin-like ATPase domain"/>
    <property type="match status" value="2"/>
</dbReference>
<dbReference type="PANTHER" id="PTHR11735">
    <property type="entry name" value="TRNA N6-ADENOSINE THREONYLCARBAMOYLTRANSFERASE"/>
    <property type="match status" value="1"/>
</dbReference>
<dbReference type="EMBL" id="CP014504">
    <property type="protein sequence ID" value="AMP99458.1"/>
    <property type="molecule type" value="Genomic_DNA"/>
</dbReference>
<reference evidence="2 3" key="1">
    <citation type="submission" date="2016-03" db="EMBL/GenBank/DDBJ databases">
        <title>Complete genome sequence of Pedobacter cryoconitis PAMC 27485.</title>
        <authorList>
            <person name="Lee J."/>
            <person name="Kim O.-S."/>
        </authorList>
    </citation>
    <scope>NUCLEOTIDE SEQUENCE [LARGE SCALE GENOMIC DNA]</scope>
    <source>
        <strain evidence="2 3">PAMC 27485</strain>
    </source>
</reference>
<name>A0A127VEV3_9SPHI</name>
<dbReference type="PATRIC" id="fig|188932.3.peg.2681"/>
<accession>A0A127VEV3</accession>
<evidence type="ECO:0000313" key="3">
    <source>
        <dbReference type="Proteomes" id="UP000071561"/>
    </source>
</evidence>
<gene>
    <name evidence="2" type="ORF">AY601_2569</name>
</gene>
<evidence type="ECO:0000259" key="1">
    <source>
        <dbReference type="Pfam" id="PF00814"/>
    </source>
</evidence>
<dbReference type="Gene3D" id="3.30.420.40">
    <property type="match status" value="2"/>
</dbReference>
<dbReference type="GO" id="GO:0002949">
    <property type="term" value="P:tRNA threonylcarbamoyladenosine modification"/>
    <property type="evidence" value="ECO:0007669"/>
    <property type="project" value="InterPro"/>
</dbReference>
<dbReference type="PANTHER" id="PTHR11735:SF11">
    <property type="entry name" value="TRNA THREONYLCARBAMOYLADENOSINE BIOSYNTHESIS PROTEIN TSAB"/>
    <property type="match status" value="1"/>
</dbReference>
<dbReference type="Pfam" id="PF00814">
    <property type="entry name" value="TsaD"/>
    <property type="match status" value="1"/>
</dbReference>